<feature type="region of interest" description="Disordered" evidence="1">
    <location>
        <begin position="579"/>
        <end position="824"/>
    </location>
</feature>
<feature type="region of interest" description="Disordered" evidence="1">
    <location>
        <begin position="1"/>
        <end position="338"/>
    </location>
</feature>
<proteinExistence type="predicted"/>
<feature type="compositionally biased region" description="Low complexity" evidence="1">
    <location>
        <begin position="802"/>
        <end position="815"/>
    </location>
</feature>
<feature type="compositionally biased region" description="Polar residues" evidence="1">
    <location>
        <begin position="400"/>
        <end position="434"/>
    </location>
</feature>
<dbReference type="EMBL" id="CAVMBE010000010">
    <property type="protein sequence ID" value="CAK3900641.1"/>
    <property type="molecule type" value="Genomic_DNA"/>
</dbReference>
<keyword evidence="3" id="KW-1185">Reference proteome</keyword>
<dbReference type="Proteomes" id="UP001296104">
    <property type="component" value="Unassembled WGS sequence"/>
</dbReference>
<organism evidence="2 3">
    <name type="scientific">Lecanosticta acicola</name>
    <dbReference type="NCBI Taxonomy" id="111012"/>
    <lineage>
        <taxon>Eukaryota</taxon>
        <taxon>Fungi</taxon>
        <taxon>Dikarya</taxon>
        <taxon>Ascomycota</taxon>
        <taxon>Pezizomycotina</taxon>
        <taxon>Dothideomycetes</taxon>
        <taxon>Dothideomycetidae</taxon>
        <taxon>Mycosphaerellales</taxon>
        <taxon>Mycosphaerellaceae</taxon>
        <taxon>Lecanosticta</taxon>
    </lineage>
</organism>
<gene>
    <name evidence="2" type="ORF">LECACI_7A002453</name>
</gene>
<feature type="compositionally biased region" description="Polar residues" evidence="1">
    <location>
        <begin position="176"/>
        <end position="185"/>
    </location>
</feature>
<feature type="compositionally biased region" description="Low complexity" evidence="1">
    <location>
        <begin position="761"/>
        <end position="771"/>
    </location>
</feature>
<feature type="compositionally biased region" description="Acidic residues" evidence="1">
    <location>
        <begin position="124"/>
        <end position="149"/>
    </location>
</feature>
<feature type="compositionally biased region" description="Polar residues" evidence="1">
    <location>
        <begin position="751"/>
        <end position="760"/>
    </location>
</feature>
<evidence type="ECO:0000256" key="1">
    <source>
        <dbReference type="SAM" id="MobiDB-lite"/>
    </source>
</evidence>
<dbReference type="AlphaFoldDB" id="A0AAI9E8X4"/>
<name>A0AAI9E8X4_9PEZI</name>
<feature type="compositionally biased region" description="Basic and acidic residues" evidence="1">
    <location>
        <begin position="680"/>
        <end position="690"/>
    </location>
</feature>
<feature type="compositionally biased region" description="Acidic residues" evidence="1">
    <location>
        <begin position="582"/>
        <end position="596"/>
    </location>
</feature>
<feature type="compositionally biased region" description="Acidic residues" evidence="1">
    <location>
        <begin position="326"/>
        <end position="335"/>
    </location>
</feature>
<evidence type="ECO:0000313" key="3">
    <source>
        <dbReference type="Proteomes" id="UP001296104"/>
    </source>
</evidence>
<accession>A0AAI9E8X4</accession>
<comment type="caution">
    <text evidence="2">The sequence shown here is derived from an EMBL/GenBank/DDBJ whole genome shotgun (WGS) entry which is preliminary data.</text>
</comment>
<evidence type="ECO:0000313" key="2">
    <source>
        <dbReference type="EMBL" id="CAK3900641.1"/>
    </source>
</evidence>
<sequence>MAPATRRTTYHQREAPAPKQQNLPARRTTVHRKDSPPTLAKRQSTLTQIDYVSTPHSSRREPVPDSSDGESEHEDAPRPKKRRKTSGDEKPRKPPKQKKVIAKKTKSQSTLTQKWDWRTYGVAEDSEESEAEALLEEDDGPMGFIDDEATVQSGGKSLDNDGRSVQTQGDEEAVQSIESPNSSPRSPKRVIAESPVVRRESTRPTTVDSEFHPQTPKRFIKTLIPSSETPPVMDTSAESTKRVQHCLRSPLKEKSANVSPVKHPLPLKSKVSFADANSKTSEDSIPIQDEKAPTQQPGHWSAAIAYTPKKDRGPRKYDRVTSIQESEPDDEEMDLNDLPPLPSFKHRFFFDRKTRVGHTDFADLHNVDENAEIDVPMAEQGEGLSPSMVSVSRQPPKGSWRQSGVVQDSEEGSLQTPSPFESGIRSNMRATQIVVQAPEAAENPIECPEATNSPKIASSDMDLSARASEKSLELGEEFEPDENGLSSPNAAPKASPTFPKGQNFASEYTSEEIDPETVDPHGDDLENDNDGYYMADANADADEEDPDYDYRYVQNTYDPVAAALERDAARFGKTETQLNAEDFVDNFEESYDEDNETQLQAEGKEVQKELEGILSSQPREADLHMTLEADKSCKDNGARQTQAAYTGDLDDSGYGSQDKVPSSQQEETNGQEPDLPSDPIHVDPRYDSHMPSDPVDDTGYESQQPEPTPSKYKPAQLQQSIHPSQVSTVLDTQAESSRPNSSPAHDDEPHQSASAWQETLSSSPIPAPSSSMTQKSHRFQRTETQSSGALLDFSLPPPPPLYSSQSNKAKGGVSQRGRRGSGFE</sequence>
<feature type="compositionally biased region" description="Basic and acidic residues" evidence="1">
    <location>
        <begin position="308"/>
        <end position="319"/>
    </location>
</feature>
<feature type="compositionally biased region" description="Basic and acidic residues" evidence="1">
    <location>
        <begin position="619"/>
        <end position="637"/>
    </location>
</feature>
<feature type="compositionally biased region" description="Polar residues" evidence="1">
    <location>
        <begin position="716"/>
        <end position="743"/>
    </location>
</feature>
<feature type="compositionally biased region" description="Polar residues" evidence="1">
    <location>
        <begin position="659"/>
        <end position="671"/>
    </location>
</feature>
<feature type="region of interest" description="Disordered" evidence="1">
    <location>
        <begin position="374"/>
        <end position="547"/>
    </location>
</feature>
<feature type="compositionally biased region" description="Basic and acidic residues" evidence="1">
    <location>
        <begin position="602"/>
        <end position="611"/>
    </location>
</feature>
<protein>
    <submittedName>
        <fullName evidence="2">Uncharacterized protein</fullName>
    </submittedName>
</protein>
<reference evidence="2" key="1">
    <citation type="submission" date="2023-11" db="EMBL/GenBank/DDBJ databases">
        <authorList>
            <person name="Alioto T."/>
            <person name="Alioto T."/>
            <person name="Gomez Garrido J."/>
        </authorList>
    </citation>
    <scope>NUCLEOTIDE SEQUENCE</scope>
</reference>
<feature type="compositionally biased region" description="Basic residues" evidence="1">
    <location>
        <begin position="93"/>
        <end position="106"/>
    </location>
</feature>
<feature type="compositionally biased region" description="Polar residues" evidence="1">
    <location>
        <begin position="41"/>
        <end position="56"/>
    </location>
</feature>